<evidence type="ECO:0000259" key="6">
    <source>
        <dbReference type="PROSITE" id="PS50827"/>
    </source>
</evidence>
<organism evidence="8 9">
    <name type="scientific">Saccharomyces mikatae IFO 1815</name>
    <dbReference type="NCBI Taxonomy" id="226126"/>
    <lineage>
        <taxon>Eukaryota</taxon>
        <taxon>Fungi</taxon>
        <taxon>Dikarya</taxon>
        <taxon>Ascomycota</taxon>
        <taxon>Saccharomycotina</taxon>
        <taxon>Saccharomycetes</taxon>
        <taxon>Saccharomycetales</taxon>
        <taxon>Saccharomycetaceae</taxon>
        <taxon>Saccharomyces</taxon>
    </lineage>
</organism>
<evidence type="ECO:0000313" key="9">
    <source>
        <dbReference type="Proteomes" id="UP001161438"/>
    </source>
</evidence>
<dbReference type="SMART" id="SM00571">
    <property type="entry name" value="DDT"/>
    <property type="match status" value="1"/>
</dbReference>
<evidence type="ECO:0008006" key="10">
    <source>
        <dbReference type="Google" id="ProtNLM"/>
    </source>
</evidence>
<protein>
    <recommendedName>
        <fullName evidence="10">Itc1p</fullName>
    </recommendedName>
</protein>
<dbReference type="PANTHER" id="PTHR32075">
    <property type="entry name" value="ISWI CHROMATIN-REMODELING COMPLEX SUBUNIT YPL216W-RELATED"/>
    <property type="match status" value="1"/>
</dbReference>
<feature type="coiled-coil region" evidence="4">
    <location>
        <begin position="790"/>
        <end position="849"/>
    </location>
</feature>
<dbReference type="GeneID" id="80918361"/>
<feature type="compositionally biased region" description="Polar residues" evidence="5">
    <location>
        <begin position="1085"/>
        <end position="1098"/>
    </location>
</feature>
<dbReference type="PROSITE" id="PS51136">
    <property type="entry name" value="WAC"/>
    <property type="match status" value="1"/>
</dbReference>
<evidence type="ECO:0000256" key="4">
    <source>
        <dbReference type="SAM" id="Coils"/>
    </source>
</evidence>
<feature type="region of interest" description="Disordered" evidence="5">
    <location>
        <begin position="592"/>
        <end position="631"/>
    </location>
</feature>
<evidence type="ECO:0000256" key="2">
    <source>
        <dbReference type="ARBA" id="ARBA00023242"/>
    </source>
</evidence>
<evidence type="ECO:0000256" key="5">
    <source>
        <dbReference type="SAM" id="MobiDB-lite"/>
    </source>
</evidence>
<dbReference type="AlphaFoldDB" id="A0AA35NID5"/>
<proteinExistence type="predicted"/>
<dbReference type="RefSeq" id="XP_056082265.1">
    <property type="nucleotide sequence ID" value="XM_056222590.1"/>
</dbReference>
<dbReference type="Proteomes" id="UP001161438">
    <property type="component" value="Chromosome 7"/>
</dbReference>
<keyword evidence="4" id="KW-0175">Coiled coil</keyword>
<dbReference type="EMBL" id="OX365763">
    <property type="protein sequence ID" value="CAI4039150.1"/>
    <property type="molecule type" value="Genomic_DNA"/>
</dbReference>
<feature type="region of interest" description="Disordered" evidence="5">
    <location>
        <begin position="1085"/>
        <end position="1108"/>
    </location>
</feature>
<gene>
    <name evidence="8" type="primary">SMKI07G1210</name>
    <name evidence="8" type="ORF">SMKI_07G1210</name>
</gene>
<dbReference type="Pfam" id="PF15613">
    <property type="entry name" value="WSD"/>
    <property type="match status" value="1"/>
</dbReference>
<dbReference type="GO" id="GO:0000785">
    <property type="term" value="C:chromatin"/>
    <property type="evidence" value="ECO:0007669"/>
    <property type="project" value="UniProtKB-ARBA"/>
</dbReference>
<evidence type="ECO:0000313" key="8">
    <source>
        <dbReference type="EMBL" id="CAI4039150.1"/>
    </source>
</evidence>
<keyword evidence="2 3" id="KW-0539">Nucleus</keyword>
<feature type="compositionally biased region" description="Polar residues" evidence="5">
    <location>
        <begin position="280"/>
        <end position="289"/>
    </location>
</feature>
<feature type="region of interest" description="Disordered" evidence="5">
    <location>
        <begin position="280"/>
        <end position="377"/>
    </location>
</feature>
<feature type="domain" description="WAC" evidence="7">
    <location>
        <begin position="23"/>
        <end position="130"/>
    </location>
</feature>
<dbReference type="PROSITE" id="PS50827">
    <property type="entry name" value="DDT"/>
    <property type="match status" value="1"/>
</dbReference>
<dbReference type="InterPro" id="IPR013136">
    <property type="entry name" value="WSTF_Acf1_Cbp146"/>
</dbReference>
<dbReference type="PANTHER" id="PTHR32075:SF6">
    <property type="entry name" value="ISWI CHROMATIN-REMODELING COMPLEX SUBUNIT YPL216W-RELATED"/>
    <property type="match status" value="1"/>
</dbReference>
<feature type="compositionally biased region" description="Low complexity" evidence="5">
    <location>
        <begin position="299"/>
        <end position="308"/>
    </location>
</feature>
<dbReference type="GO" id="GO:0000781">
    <property type="term" value="C:chromosome, telomeric region"/>
    <property type="evidence" value="ECO:0007669"/>
    <property type="project" value="GOC"/>
</dbReference>
<dbReference type="GO" id="GO:0005634">
    <property type="term" value="C:nucleus"/>
    <property type="evidence" value="ECO:0007669"/>
    <property type="project" value="UniProtKB-SubCell"/>
</dbReference>
<comment type="subcellular location">
    <subcellularLocation>
        <location evidence="1 3">Nucleus</location>
    </subcellularLocation>
</comment>
<dbReference type="InterPro" id="IPR018501">
    <property type="entry name" value="DDT_dom"/>
</dbReference>
<feature type="compositionally biased region" description="Polar residues" evidence="5">
    <location>
        <begin position="132"/>
        <end position="144"/>
    </location>
</feature>
<keyword evidence="9" id="KW-1185">Reference proteome</keyword>
<dbReference type="InterPro" id="IPR028941">
    <property type="entry name" value="WHIM2_dom"/>
</dbReference>
<name>A0AA35NID5_SACMI</name>
<evidence type="ECO:0000256" key="3">
    <source>
        <dbReference type="PROSITE-ProRule" id="PRU00475"/>
    </source>
</evidence>
<evidence type="ECO:0000256" key="1">
    <source>
        <dbReference type="ARBA" id="ARBA00004123"/>
    </source>
</evidence>
<evidence type="ECO:0000259" key="7">
    <source>
        <dbReference type="PROSITE" id="PS51136"/>
    </source>
</evidence>
<dbReference type="Pfam" id="PF10537">
    <property type="entry name" value="WAC_Acf1_DNA_bd"/>
    <property type="match status" value="1"/>
</dbReference>
<dbReference type="Pfam" id="PF02791">
    <property type="entry name" value="DDT"/>
    <property type="match status" value="1"/>
</dbReference>
<accession>A0AA35NID5</accession>
<sequence>MVLYKRKPILLPDPKPLPLDLNVQVWHIEETGEWFPSYEEFLERFDFYTRHHFTCEITGTSCLTFFQALDSEETQFKYVEDRFPLKLREPVARFLHFNGIRRLDALVEKVYARFKNDFFPGEVVYLRKQKDASTTSSNSQQGTPQPDDMAEKNSISNPAAPQYQYQKRYIIKEKVQFNATINPETKEIVMPAHTKYMLIEEAASSNKSFIVDQGQIYRDRSTFTKHLIKCFFKITLQRASSKMGAPWCVKPEYLAMYGLTMDWPKDMLKYKEDEPVATKCTNSANVSSPENEKNKRQSKSSGKNNSSSDICSKKEPKKKRKQTETTTIDNNFSEEDKKKNNNMSADNNNRKRRKEADEESKEENLETAPIQTNPETPTITITSIMDDLALPYQHPPNIFPNLTYYNEKLECVSLGFSDNSRPFNFFGKLLQAYQFLNTFGSRIYLSHFSLDQFITSLKCTDPYELKGEVVFVNIRTQTSEGRNDKDESIPLKMEKEDIINGNTKNSSNWQRNSHIRDLIMKRNSSKVEYKIVNDDPATDDVLDNINHNGSALLIEVFTALLRLFIDEYGDWNCIVVEDWIIDNRGILTEKEKEKEGQIVQQQNSDGYSVQDTEKCGNQKNTLKGDTTENERMYNVNAEIKSEHESDAGSDSDSEVINPQLEKCLNYRNVSWTERLTKRQFNNSYWLIILLGVLQDSRHLPMYTRFIDSFIEKILPEDISATQLPKQLWRNFCRKLSFNDKINALWVLIDLVSHFSPDIKAAVDDSMELCGQIRSERFKVARELKTEAVVLSNLQSDLQTIQEELTKTVKNISSTDESSKRYESIDTSVLEKKQKLIEEQDKKVQALQSDKNFLDNCLFENDLQRLKPLGLDRYGNRYFWLDHNGVPCHQGSADIGEALKGNNGLSYQSGRLFIQGPRASSAKFFLNVTDEQLGDWQKIRNCKGTSEATKEIFGIFKTKSGSYNYVENGIETELLDSNGRVNPLIELTPIQKKIMDETPSRLLLSPYQWYCIDSLENVTRIMDWLDNWGRKEHDLLRQIRPIVERIKTSLCLRDHALSLSEFTKGEEKLLKELDNNEFTENELNIDNMDINNDGTNNKNRGAKSESDVLADAEEEKEAEIEEKLEAIADELMKLDDSSKTRKVLIKIQELEDQRDELLEQKRSIINSQRPGARILARSERKRTKISRSNKVNKQVEILTDMINYKHFKAMEDVIGWKNTLANSIWGSSLRKNASGNKRNGTIETVDDKLKDIVGQTSRTVTPAPN</sequence>
<dbReference type="GO" id="GO:0031509">
    <property type="term" value="P:subtelomeric heterochromatin formation"/>
    <property type="evidence" value="ECO:0007669"/>
    <property type="project" value="TreeGrafter"/>
</dbReference>
<reference evidence="8" key="1">
    <citation type="submission" date="2022-10" db="EMBL/GenBank/DDBJ databases">
        <authorList>
            <person name="Byrne P K."/>
        </authorList>
    </citation>
    <scope>NUCLEOTIDE SEQUENCE</scope>
    <source>
        <strain evidence="8">IFO1815</strain>
    </source>
</reference>
<feature type="domain" description="DDT" evidence="6">
    <location>
        <begin position="423"/>
        <end position="483"/>
    </location>
</feature>
<feature type="region of interest" description="Disordered" evidence="5">
    <location>
        <begin position="130"/>
        <end position="157"/>
    </location>
</feature>
<feature type="compositionally biased region" description="Polar residues" evidence="5">
    <location>
        <begin position="598"/>
        <end position="610"/>
    </location>
</feature>